<sequence>MVSVLKSTANRSEFLASKLSERARFTYNTEQNDEKLQRGIAWPQVCATESDVAVSEREEAPLPSMKEEADSSAHVVEELLPVVKSENVFGREQEKDQLLSQLLPPNHSHGGVQLTVIPIMGMSGIGKTTLARLVYNEQKVHKYFELKAWVKMGGQKQKQLCDIARKLLKSATGMLCPLNSLAELDEMVFDALLSQRSLIVLDDVESMDLEQWQHMKNSWFRFLGLGSKIIITTCNKQVADIEASTPFHLQKLSVYAGRSLYSSLAFFPAARQLADRCEGLPLSLKLLGSLIRFHEEISSADIIEEISSFLDESMVLSVSVLALPNALFNCLAYCGIFPCGYVLEKEKLIKMWIADGLVKPGMKALEDIGEDYFHQLLCRSFFTDITCNEYGDIVQARVPSIIHKVAQEIAAVVFKEKVGYASRVDENSVRVSVALPFLEVYRPRNLQTMVSLPAKNLSSQVYPNRFFLEFKRLRSLDLSRSGIRYLSKHICMLRKLRYLNLSHTLLTKLPKSFTTLARLQTLDLSGCYFLKALPKKLSSLSQLRHLDLSQCNSLDHTPFGIGRLISLMTMTLYVLGEKELGGAALRELHKLNELRGVLHIRNLENVKKISEAKDADLEKKKLHHLGLSWSHKVDECHTVLEWLQPNPQLRVLDLTGYGAYGFPSWMQNLHNLVKLLINDCRCTKLPTLGKLPSLKELQLKELINIRSIGQEFYGDDDEDEEGHVFPSLEKLKLHDMPNLNHWSDAAEGSNDSSAQLRVFPSLKRVSIQGCPELQSVPPLPYVTELVVWRSHSKILPLLTRVRSLSSIVINDMDVKESFGGLSRLNSVKKLIIVNSTDLDSLESSHINKFTALQHLRILQCLKLKYVHLGSHSLQKLNIVDCQKLNGIDLPTAESFTLKELVIEDCPQLTSIAVATNSHSCLRKLILRNCPKLITISPQIFRNVEFLFISRCPQMEEFWKDVEKS</sequence>
<dbReference type="Gene3D" id="3.40.50.300">
    <property type="entry name" value="P-loop containing nucleotide triphosphate hydrolases"/>
    <property type="match status" value="1"/>
</dbReference>
<comment type="similarity">
    <text evidence="1">Belongs to the disease resistance NB-LRR family.</text>
</comment>
<evidence type="ECO:0000256" key="4">
    <source>
        <dbReference type="ARBA" id="ARBA00022821"/>
    </source>
</evidence>
<evidence type="ECO:0000259" key="8">
    <source>
        <dbReference type="Pfam" id="PF23598"/>
    </source>
</evidence>
<keyword evidence="4" id="KW-0611">Plant defense</keyword>
<evidence type="ECO:0000259" key="6">
    <source>
        <dbReference type="Pfam" id="PF00931"/>
    </source>
</evidence>
<dbReference type="PANTHER" id="PTHR36766:SF70">
    <property type="entry name" value="DISEASE RESISTANCE PROTEIN RGA4"/>
    <property type="match status" value="1"/>
</dbReference>
<evidence type="ECO:0000313" key="10">
    <source>
        <dbReference type="Proteomes" id="UP001190926"/>
    </source>
</evidence>
<name>A0AAD4JGL1_PERFH</name>
<dbReference type="GO" id="GO:0043531">
    <property type="term" value="F:ADP binding"/>
    <property type="evidence" value="ECO:0007669"/>
    <property type="project" value="InterPro"/>
</dbReference>
<dbReference type="PRINTS" id="PR00364">
    <property type="entry name" value="DISEASERSIST"/>
</dbReference>
<dbReference type="PANTHER" id="PTHR36766">
    <property type="entry name" value="PLANT BROAD-SPECTRUM MILDEW RESISTANCE PROTEIN RPW8"/>
    <property type="match status" value="1"/>
</dbReference>
<keyword evidence="5" id="KW-0067">ATP-binding</keyword>
<keyword evidence="2" id="KW-0677">Repeat</keyword>
<keyword evidence="10" id="KW-1185">Reference proteome</keyword>
<dbReference type="SUPFAM" id="SSF52540">
    <property type="entry name" value="P-loop containing nucleoside triphosphate hydrolases"/>
    <property type="match status" value="1"/>
</dbReference>
<evidence type="ECO:0000259" key="7">
    <source>
        <dbReference type="Pfam" id="PF23559"/>
    </source>
</evidence>
<dbReference type="Gene3D" id="1.10.10.10">
    <property type="entry name" value="Winged helix-like DNA-binding domain superfamily/Winged helix DNA-binding domain"/>
    <property type="match status" value="1"/>
</dbReference>
<dbReference type="InterPro" id="IPR002182">
    <property type="entry name" value="NB-ARC"/>
</dbReference>
<evidence type="ECO:0000313" key="9">
    <source>
        <dbReference type="EMBL" id="KAH6833458.1"/>
    </source>
</evidence>
<evidence type="ECO:0000256" key="5">
    <source>
        <dbReference type="ARBA" id="ARBA00022840"/>
    </source>
</evidence>
<evidence type="ECO:0000256" key="2">
    <source>
        <dbReference type="ARBA" id="ARBA00022737"/>
    </source>
</evidence>
<dbReference type="InterPro" id="IPR032675">
    <property type="entry name" value="LRR_dom_sf"/>
</dbReference>
<dbReference type="SUPFAM" id="SSF52058">
    <property type="entry name" value="L domain-like"/>
    <property type="match status" value="1"/>
</dbReference>
<dbReference type="Pfam" id="PF00931">
    <property type="entry name" value="NB-ARC"/>
    <property type="match status" value="1"/>
</dbReference>
<dbReference type="EMBL" id="SDAM02000058">
    <property type="protein sequence ID" value="KAH6833458.1"/>
    <property type="molecule type" value="Genomic_DNA"/>
</dbReference>
<dbReference type="InterPro" id="IPR058922">
    <property type="entry name" value="WHD_DRP"/>
</dbReference>
<dbReference type="SUPFAM" id="SSF52047">
    <property type="entry name" value="RNI-like"/>
    <property type="match status" value="1"/>
</dbReference>
<dbReference type="Gene3D" id="3.80.10.10">
    <property type="entry name" value="Ribonuclease Inhibitor"/>
    <property type="match status" value="3"/>
</dbReference>
<accession>A0AAD4JGL1</accession>
<protein>
    <recommendedName>
        <fullName evidence="11">NB-ARC domain-containing protein</fullName>
    </recommendedName>
</protein>
<dbReference type="AlphaFoldDB" id="A0AAD4JGL1"/>
<dbReference type="InterPro" id="IPR036388">
    <property type="entry name" value="WH-like_DNA-bd_sf"/>
</dbReference>
<keyword evidence="3" id="KW-0547">Nucleotide-binding</keyword>
<dbReference type="Pfam" id="PF23598">
    <property type="entry name" value="LRR_14"/>
    <property type="match status" value="1"/>
</dbReference>
<proteinExistence type="inferred from homology"/>
<evidence type="ECO:0008006" key="11">
    <source>
        <dbReference type="Google" id="ProtNLM"/>
    </source>
</evidence>
<evidence type="ECO:0000256" key="3">
    <source>
        <dbReference type="ARBA" id="ARBA00022741"/>
    </source>
</evidence>
<feature type="domain" description="Disease resistance R13L4/SHOC-2-like LRR" evidence="8">
    <location>
        <begin position="468"/>
        <end position="734"/>
    </location>
</feature>
<comment type="caution">
    <text evidence="9">The sequence shown here is derived from an EMBL/GenBank/DDBJ whole genome shotgun (WGS) entry which is preliminary data.</text>
</comment>
<feature type="domain" description="NB-ARC" evidence="6">
    <location>
        <begin position="92"/>
        <end position="252"/>
    </location>
</feature>
<dbReference type="InterPro" id="IPR027417">
    <property type="entry name" value="P-loop_NTPase"/>
</dbReference>
<dbReference type="GO" id="GO:0006952">
    <property type="term" value="P:defense response"/>
    <property type="evidence" value="ECO:0007669"/>
    <property type="project" value="UniProtKB-KW"/>
</dbReference>
<dbReference type="InterPro" id="IPR055414">
    <property type="entry name" value="LRR_R13L4/SHOC2-like"/>
</dbReference>
<evidence type="ECO:0000256" key="1">
    <source>
        <dbReference type="ARBA" id="ARBA00008894"/>
    </source>
</evidence>
<reference evidence="9 10" key="1">
    <citation type="journal article" date="2021" name="Nat. Commun.">
        <title>Incipient diploidization of the medicinal plant Perilla within 10,000 years.</title>
        <authorList>
            <person name="Zhang Y."/>
            <person name="Shen Q."/>
            <person name="Leng L."/>
            <person name="Zhang D."/>
            <person name="Chen S."/>
            <person name="Shi Y."/>
            <person name="Ning Z."/>
            <person name="Chen S."/>
        </authorList>
    </citation>
    <scope>NUCLEOTIDE SEQUENCE [LARGE SCALE GENOMIC DNA]</scope>
    <source>
        <strain evidence="10">cv. PC099</strain>
    </source>
</reference>
<gene>
    <name evidence="9" type="ORF">C2S53_012680</name>
</gene>
<dbReference type="Pfam" id="PF23559">
    <property type="entry name" value="WHD_DRP"/>
    <property type="match status" value="1"/>
</dbReference>
<dbReference type="Proteomes" id="UP001190926">
    <property type="component" value="Unassembled WGS sequence"/>
</dbReference>
<organism evidence="9 10">
    <name type="scientific">Perilla frutescens var. hirtella</name>
    <name type="common">Perilla citriodora</name>
    <name type="synonym">Perilla setoyensis</name>
    <dbReference type="NCBI Taxonomy" id="608512"/>
    <lineage>
        <taxon>Eukaryota</taxon>
        <taxon>Viridiplantae</taxon>
        <taxon>Streptophyta</taxon>
        <taxon>Embryophyta</taxon>
        <taxon>Tracheophyta</taxon>
        <taxon>Spermatophyta</taxon>
        <taxon>Magnoliopsida</taxon>
        <taxon>eudicotyledons</taxon>
        <taxon>Gunneridae</taxon>
        <taxon>Pentapetalae</taxon>
        <taxon>asterids</taxon>
        <taxon>lamiids</taxon>
        <taxon>Lamiales</taxon>
        <taxon>Lamiaceae</taxon>
        <taxon>Nepetoideae</taxon>
        <taxon>Elsholtzieae</taxon>
        <taxon>Perilla</taxon>
    </lineage>
</organism>
<feature type="domain" description="Disease resistance protein winged helix" evidence="7">
    <location>
        <begin position="336"/>
        <end position="405"/>
    </location>
</feature>